<dbReference type="InterPro" id="IPR005123">
    <property type="entry name" value="Oxoglu/Fe-dep_dioxygenase_dom"/>
</dbReference>
<dbReference type="Pfam" id="PF03171">
    <property type="entry name" value="2OG-FeII_Oxy"/>
    <property type="match status" value="1"/>
</dbReference>
<feature type="domain" description="Fe2OG dioxygenase" evidence="1">
    <location>
        <begin position="144"/>
        <end position="229"/>
    </location>
</feature>
<proteinExistence type="predicted"/>
<reference evidence="2" key="1">
    <citation type="submission" date="2018-05" db="EMBL/GenBank/DDBJ databases">
        <authorList>
            <person name="Lanie J.A."/>
            <person name="Ng W.-L."/>
            <person name="Kazmierczak K.M."/>
            <person name="Andrzejewski T.M."/>
            <person name="Davidsen T.M."/>
            <person name="Wayne K.J."/>
            <person name="Tettelin H."/>
            <person name="Glass J.I."/>
            <person name="Rusch D."/>
            <person name="Podicherti R."/>
            <person name="Tsui H.-C.T."/>
            <person name="Winkler M.E."/>
        </authorList>
    </citation>
    <scope>NUCLEOTIDE SEQUENCE</scope>
</reference>
<dbReference type="InterPro" id="IPR050231">
    <property type="entry name" value="Iron_ascorbate_oxido_reductase"/>
</dbReference>
<dbReference type="PROSITE" id="PS51471">
    <property type="entry name" value="FE2OG_OXY"/>
    <property type="match status" value="1"/>
</dbReference>
<sequence>MLPIVDLQLPEGHSRLAGSLHESGFAVVVGHGITSTQLNAFYQPWSEFFLHGDKADFKADPATQAGYFSTEEAETARFATAQDLKEYFQFWPGGRLPTALRQITLRLYDSMYELARTVLTALQQHTSEALWEKLARPLPDYLSQPDTMIRVLRYPPLTGREPPRALRAAPHEDINFITLLPAANQSGLQIEPKRAAWQPVDAPEGAIIINIGDMLQELTDHKLPSTTHR</sequence>
<accession>A0A382RRU7</accession>
<dbReference type="PANTHER" id="PTHR47990">
    <property type="entry name" value="2-OXOGLUTARATE (2OG) AND FE(II)-DEPENDENT OXYGENASE SUPERFAMILY PROTEIN-RELATED"/>
    <property type="match status" value="1"/>
</dbReference>
<organism evidence="2">
    <name type="scientific">marine metagenome</name>
    <dbReference type="NCBI Taxonomy" id="408172"/>
    <lineage>
        <taxon>unclassified sequences</taxon>
        <taxon>metagenomes</taxon>
        <taxon>ecological metagenomes</taxon>
    </lineage>
</organism>
<dbReference type="InterPro" id="IPR044861">
    <property type="entry name" value="IPNS-like_FE2OG_OXY"/>
</dbReference>
<evidence type="ECO:0000313" key="2">
    <source>
        <dbReference type="EMBL" id="SVD00414.1"/>
    </source>
</evidence>
<gene>
    <name evidence="2" type="ORF">METZ01_LOCUS353268</name>
</gene>
<evidence type="ECO:0000259" key="1">
    <source>
        <dbReference type="PROSITE" id="PS51471"/>
    </source>
</evidence>
<feature type="non-terminal residue" evidence="2">
    <location>
        <position position="229"/>
    </location>
</feature>
<dbReference type="EMBL" id="UINC01123739">
    <property type="protein sequence ID" value="SVD00414.1"/>
    <property type="molecule type" value="Genomic_DNA"/>
</dbReference>
<dbReference type="AlphaFoldDB" id="A0A382RRU7"/>
<dbReference type="SUPFAM" id="SSF51197">
    <property type="entry name" value="Clavaminate synthase-like"/>
    <property type="match status" value="1"/>
</dbReference>
<protein>
    <recommendedName>
        <fullName evidence="1">Fe2OG dioxygenase domain-containing protein</fullName>
    </recommendedName>
</protein>
<dbReference type="Gene3D" id="2.60.120.330">
    <property type="entry name" value="B-lactam Antibiotic, Isopenicillin N Synthase, Chain"/>
    <property type="match status" value="1"/>
</dbReference>
<dbReference type="Pfam" id="PF14226">
    <property type="entry name" value="DIOX_N"/>
    <property type="match status" value="1"/>
</dbReference>
<name>A0A382RRU7_9ZZZZ</name>
<dbReference type="InterPro" id="IPR027443">
    <property type="entry name" value="IPNS-like_sf"/>
</dbReference>
<dbReference type="InterPro" id="IPR026992">
    <property type="entry name" value="DIOX_N"/>
</dbReference>